<evidence type="ECO:0000313" key="8">
    <source>
        <dbReference type="EMBL" id="MFD6793096.1"/>
    </source>
</evidence>
<dbReference type="InterPro" id="IPR011032">
    <property type="entry name" value="GroES-like_sf"/>
</dbReference>
<dbReference type="InterPro" id="IPR002328">
    <property type="entry name" value="ADH_Zn_CS"/>
</dbReference>
<evidence type="ECO:0000259" key="7">
    <source>
        <dbReference type="SMART" id="SM00829"/>
    </source>
</evidence>
<dbReference type="InterPro" id="IPR036291">
    <property type="entry name" value="NAD(P)-bd_dom_sf"/>
</dbReference>
<evidence type="ECO:0000256" key="5">
    <source>
        <dbReference type="ARBA" id="ARBA00023027"/>
    </source>
</evidence>
<feature type="domain" description="Enoyl reductase (ER)" evidence="7">
    <location>
        <begin position="6"/>
        <end position="369"/>
    </location>
</feature>
<dbReference type="Gene3D" id="3.40.50.720">
    <property type="entry name" value="NAD(P)-binding Rossmann-like Domain"/>
    <property type="match status" value="1"/>
</dbReference>
<dbReference type="PANTHER" id="PTHR43880">
    <property type="entry name" value="ALCOHOL DEHYDROGENASE"/>
    <property type="match status" value="1"/>
</dbReference>
<keyword evidence="5" id="KW-0520">NAD</keyword>
<dbReference type="CDD" id="cd08279">
    <property type="entry name" value="Zn_ADH_class_III"/>
    <property type="match status" value="1"/>
</dbReference>
<evidence type="ECO:0000256" key="2">
    <source>
        <dbReference type="ARBA" id="ARBA00022723"/>
    </source>
</evidence>
<dbReference type="EC" id="1.1.99.36" evidence="8"/>
<dbReference type="SUPFAM" id="SSF50129">
    <property type="entry name" value="GroES-like"/>
    <property type="match status" value="2"/>
</dbReference>
<sequence>MKVKAAVLEEVGAPWQISDVELGDPVAGEVQVRLAASGLCHSDAHVVSGASPVAFLPVVGGHEGAGVVTKVGPGVRGVEEGDHVVLAFVPACGRCPACASGLQNLCDEGAGLLTGRAIADGSFRAHVGGRPAVQMCLLGTFSPYVTVSESSVVTIEKDIPLDKAALLGCGVSTGWGSATEIGGVRPGDTVVVMGVGGVGINSVQGAVFAGARQVLAIDPVEYKRKTALDFGATHAYASVEEAAAEVPDLTWGRDAEVVIVTVGEIRGEHIQQALDMTGKGGQVVVTGMGDFRDTDVSLNLFELTLLQKRVQGAIFGGAGPRTTIPRLLHLYRAGHLKLDELVTSTYRLEDINQGYQDLADGKNLRGLVLFSDGDH</sequence>
<dbReference type="SMART" id="SM00829">
    <property type="entry name" value="PKS_ER"/>
    <property type="match status" value="1"/>
</dbReference>
<dbReference type="PANTHER" id="PTHR43880:SF12">
    <property type="entry name" value="ALCOHOL DEHYDROGENASE CLASS-3"/>
    <property type="match status" value="1"/>
</dbReference>
<accession>A0ABW6G1M8</accession>
<comment type="cofactor">
    <cofactor evidence="6">
        <name>Zn(2+)</name>
        <dbReference type="ChEBI" id="CHEBI:29105"/>
    </cofactor>
</comment>
<evidence type="ECO:0000256" key="6">
    <source>
        <dbReference type="RuleBase" id="RU361277"/>
    </source>
</evidence>
<proteinExistence type="inferred from homology"/>
<dbReference type="NCBIfam" id="TIGR03989">
    <property type="entry name" value="Rxyl_3153"/>
    <property type="match status" value="1"/>
</dbReference>
<evidence type="ECO:0000313" key="9">
    <source>
        <dbReference type="Proteomes" id="UP001598673"/>
    </source>
</evidence>
<dbReference type="Gene3D" id="3.90.180.10">
    <property type="entry name" value="Medium-chain alcohol dehydrogenases, catalytic domain"/>
    <property type="match status" value="1"/>
</dbReference>
<organism evidence="8 9">
    <name type="scientific">Prauserella salsuginis</name>
    <dbReference type="NCBI Taxonomy" id="387889"/>
    <lineage>
        <taxon>Bacteria</taxon>
        <taxon>Bacillati</taxon>
        <taxon>Actinomycetota</taxon>
        <taxon>Actinomycetes</taxon>
        <taxon>Pseudonocardiales</taxon>
        <taxon>Pseudonocardiaceae</taxon>
        <taxon>Prauserella</taxon>
        <taxon>Prauserella salsuginis group</taxon>
    </lineage>
</organism>
<keyword evidence="9" id="KW-1185">Reference proteome</keyword>
<evidence type="ECO:0000256" key="3">
    <source>
        <dbReference type="ARBA" id="ARBA00022833"/>
    </source>
</evidence>
<protein>
    <submittedName>
        <fullName evidence="8">NDMA-dependent alcohol dehydrogenase</fullName>
        <ecNumber evidence="8">1.1.99.36</ecNumber>
    </submittedName>
</protein>
<keyword evidence="2 6" id="KW-0479">Metal-binding</keyword>
<dbReference type="EMBL" id="JBHXCV010000003">
    <property type="protein sequence ID" value="MFD6793096.1"/>
    <property type="molecule type" value="Genomic_DNA"/>
</dbReference>
<dbReference type="Proteomes" id="UP001598673">
    <property type="component" value="Unassembled WGS sequence"/>
</dbReference>
<evidence type="ECO:0000256" key="4">
    <source>
        <dbReference type="ARBA" id="ARBA00023002"/>
    </source>
</evidence>
<dbReference type="SUPFAM" id="SSF51735">
    <property type="entry name" value="NAD(P)-binding Rossmann-fold domains"/>
    <property type="match status" value="1"/>
</dbReference>
<keyword evidence="3 6" id="KW-0862">Zinc</keyword>
<dbReference type="Pfam" id="PF08240">
    <property type="entry name" value="ADH_N"/>
    <property type="match status" value="1"/>
</dbReference>
<dbReference type="PROSITE" id="PS00059">
    <property type="entry name" value="ADH_ZINC"/>
    <property type="match status" value="1"/>
</dbReference>
<dbReference type="Pfam" id="PF00107">
    <property type="entry name" value="ADH_zinc_N"/>
    <property type="match status" value="1"/>
</dbReference>
<dbReference type="InterPro" id="IPR013149">
    <property type="entry name" value="ADH-like_C"/>
</dbReference>
<keyword evidence="4 8" id="KW-0560">Oxidoreductase</keyword>
<name>A0ABW6G1M8_9PSEU</name>
<dbReference type="RefSeq" id="WP_258937787.1">
    <property type="nucleotide sequence ID" value="NZ_JANBBF010000012.1"/>
</dbReference>
<dbReference type="InterPro" id="IPR013154">
    <property type="entry name" value="ADH-like_N"/>
</dbReference>
<evidence type="ECO:0000256" key="1">
    <source>
        <dbReference type="ARBA" id="ARBA00008072"/>
    </source>
</evidence>
<gene>
    <name evidence="8" type="ORF">ACFWGY_07130</name>
</gene>
<comment type="similarity">
    <text evidence="1 6">Belongs to the zinc-containing alcohol dehydrogenase family.</text>
</comment>
<dbReference type="InterPro" id="IPR020843">
    <property type="entry name" value="ER"/>
</dbReference>
<dbReference type="InterPro" id="IPR023921">
    <property type="entry name" value="ADH_Zn_actinomycetes"/>
</dbReference>
<comment type="caution">
    <text evidence="8">The sequence shown here is derived from an EMBL/GenBank/DDBJ whole genome shotgun (WGS) entry which is preliminary data.</text>
</comment>
<dbReference type="GO" id="GO:0016491">
    <property type="term" value="F:oxidoreductase activity"/>
    <property type="evidence" value="ECO:0007669"/>
    <property type="project" value="UniProtKB-KW"/>
</dbReference>
<reference evidence="8 9" key="1">
    <citation type="submission" date="2024-09" db="EMBL/GenBank/DDBJ databases">
        <title>The Natural Products Discovery Center: Release of the First 8490 Sequenced Strains for Exploring Actinobacteria Biosynthetic Diversity.</title>
        <authorList>
            <person name="Kalkreuter E."/>
            <person name="Kautsar S.A."/>
            <person name="Yang D."/>
            <person name="Bader C.D."/>
            <person name="Teijaro C.N."/>
            <person name="Fluegel L."/>
            <person name="Davis C.M."/>
            <person name="Simpson J.R."/>
            <person name="Lauterbach L."/>
            <person name="Steele A.D."/>
            <person name="Gui C."/>
            <person name="Meng S."/>
            <person name="Li G."/>
            <person name="Viehrig K."/>
            <person name="Ye F."/>
            <person name="Su P."/>
            <person name="Kiefer A.F."/>
            <person name="Nichols A."/>
            <person name="Cepeda A.J."/>
            <person name="Yan W."/>
            <person name="Fan B."/>
            <person name="Jiang Y."/>
            <person name="Adhikari A."/>
            <person name="Zheng C.-J."/>
            <person name="Schuster L."/>
            <person name="Cowan T.M."/>
            <person name="Smanski M.J."/>
            <person name="Chevrette M.G."/>
            <person name="De Carvalho L.P.S."/>
            <person name="Shen B."/>
        </authorList>
    </citation>
    <scope>NUCLEOTIDE SEQUENCE [LARGE SCALE GENOMIC DNA]</scope>
    <source>
        <strain evidence="8 9">NPDC060353</strain>
    </source>
</reference>